<dbReference type="GeneID" id="61765697"/>
<dbReference type="Gene3D" id="3.10.180.10">
    <property type="entry name" value="2,3-Dihydroxybiphenyl 1,2-Dioxygenase, domain 1"/>
    <property type="match status" value="1"/>
</dbReference>
<name>A0A4U9HHD9_SERRU</name>
<organism evidence="2 3">
    <name type="scientific">Serratia rubidaea</name>
    <name type="common">Serratia marinorubra</name>
    <dbReference type="NCBI Taxonomy" id="61652"/>
    <lineage>
        <taxon>Bacteria</taxon>
        <taxon>Pseudomonadati</taxon>
        <taxon>Pseudomonadota</taxon>
        <taxon>Gammaproteobacteria</taxon>
        <taxon>Enterobacterales</taxon>
        <taxon>Yersiniaceae</taxon>
        <taxon>Serratia</taxon>
    </lineage>
</organism>
<dbReference type="Pfam" id="PF00903">
    <property type="entry name" value="Glyoxalase"/>
    <property type="match status" value="1"/>
</dbReference>
<dbReference type="InterPro" id="IPR029068">
    <property type="entry name" value="Glyas_Bleomycin-R_OHBP_Dase"/>
</dbReference>
<dbReference type="RefSeq" id="WP_054305018.1">
    <property type="nucleotide sequence ID" value="NZ_CAMIPJ010000001.1"/>
</dbReference>
<dbReference type="CDD" id="cd07262">
    <property type="entry name" value="VOC_like"/>
    <property type="match status" value="1"/>
</dbReference>
<accession>A0A4U9HHD9</accession>
<dbReference type="InterPro" id="IPR037523">
    <property type="entry name" value="VOC_core"/>
</dbReference>
<proteinExistence type="predicted"/>
<dbReference type="Proteomes" id="UP000307968">
    <property type="component" value="Chromosome"/>
</dbReference>
<reference evidence="2 3" key="1">
    <citation type="submission" date="2019-05" db="EMBL/GenBank/DDBJ databases">
        <authorList>
            <consortium name="Pathogen Informatics"/>
        </authorList>
    </citation>
    <scope>NUCLEOTIDE SEQUENCE [LARGE SCALE GENOMIC DNA]</scope>
    <source>
        <strain evidence="2 3">NCTC12971</strain>
    </source>
</reference>
<evidence type="ECO:0000313" key="2">
    <source>
        <dbReference type="EMBL" id="VTP62531.1"/>
    </source>
</evidence>
<evidence type="ECO:0000259" key="1">
    <source>
        <dbReference type="PROSITE" id="PS51819"/>
    </source>
</evidence>
<sequence length="132" mass="14551">MNITPCLSHVSVGTNHFDQAADFYDRVLSALGCRRVLEHHGAIGYGRDYPEFWLQTPIDGLPAGVGNGIHIGFFATSKQQVDEFYRQALQAGATDEGAPGSRPHYGEQYYGCFVRDLDGHKIEASFWDEAAA</sequence>
<gene>
    <name evidence="2" type="ORF">NCTC12971_02686</name>
</gene>
<dbReference type="InterPro" id="IPR004360">
    <property type="entry name" value="Glyas_Fos-R_dOase_dom"/>
</dbReference>
<keyword evidence="2" id="KW-0456">Lyase</keyword>
<protein>
    <submittedName>
        <fullName evidence="2">Predicted lactoylglutathione lyase</fullName>
    </submittedName>
</protein>
<dbReference type="AlphaFoldDB" id="A0A4U9HHD9"/>
<dbReference type="EMBL" id="LR590463">
    <property type="protein sequence ID" value="VTP62531.1"/>
    <property type="molecule type" value="Genomic_DNA"/>
</dbReference>
<dbReference type="PROSITE" id="PS51819">
    <property type="entry name" value="VOC"/>
    <property type="match status" value="1"/>
</dbReference>
<dbReference type="GO" id="GO:0016829">
    <property type="term" value="F:lyase activity"/>
    <property type="evidence" value="ECO:0007669"/>
    <property type="project" value="UniProtKB-KW"/>
</dbReference>
<evidence type="ECO:0000313" key="3">
    <source>
        <dbReference type="Proteomes" id="UP000307968"/>
    </source>
</evidence>
<dbReference type="PANTHER" id="PTHR35006">
    <property type="entry name" value="GLYOXALASE FAMILY PROTEIN (AFU_ORTHOLOGUE AFUA_5G14830)"/>
    <property type="match status" value="1"/>
</dbReference>
<dbReference type="PANTHER" id="PTHR35006:SF4">
    <property type="entry name" value="BLR7706 PROTEIN"/>
    <property type="match status" value="1"/>
</dbReference>
<feature type="domain" description="VOC" evidence="1">
    <location>
        <begin position="6"/>
        <end position="127"/>
    </location>
</feature>
<dbReference type="SUPFAM" id="SSF54593">
    <property type="entry name" value="Glyoxalase/Bleomycin resistance protein/Dihydroxybiphenyl dioxygenase"/>
    <property type="match status" value="1"/>
</dbReference>